<feature type="transmembrane region" description="Helical" evidence="2">
    <location>
        <begin position="122"/>
        <end position="140"/>
    </location>
</feature>
<organism evidence="3 4">
    <name type="scientific">Ancrocorticia populi</name>
    <dbReference type="NCBI Taxonomy" id="2175228"/>
    <lineage>
        <taxon>Bacteria</taxon>
        <taxon>Bacillati</taxon>
        <taxon>Actinomycetota</taxon>
        <taxon>Actinomycetes</taxon>
        <taxon>Actinomycetales</taxon>
        <taxon>Actinomycetaceae</taxon>
        <taxon>Ancrocorticia</taxon>
    </lineage>
</organism>
<feature type="compositionally biased region" description="Low complexity" evidence="1">
    <location>
        <begin position="225"/>
        <end position="250"/>
    </location>
</feature>
<protein>
    <submittedName>
        <fullName evidence="3">Uncharacterized protein</fullName>
    </submittedName>
</protein>
<feature type="compositionally biased region" description="Pro residues" evidence="1">
    <location>
        <begin position="197"/>
        <end position="224"/>
    </location>
</feature>
<evidence type="ECO:0000313" key="4">
    <source>
        <dbReference type="Proteomes" id="UP000245283"/>
    </source>
</evidence>
<feature type="compositionally biased region" description="Low complexity" evidence="1">
    <location>
        <begin position="1"/>
        <end position="26"/>
    </location>
</feature>
<dbReference type="Proteomes" id="UP000245283">
    <property type="component" value="Unassembled WGS sequence"/>
</dbReference>
<dbReference type="RefSeq" id="WP_109092728.1">
    <property type="nucleotide sequence ID" value="NZ_QETB01000001.1"/>
</dbReference>
<keyword evidence="2" id="KW-0472">Membrane</keyword>
<evidence type="ECO:0000313" key="3">
    <source>
        <dbReference type="EMBL" id="PWF27229.1"/>
    </source>
</evidence>
<sequence>MSTNTPPNGFPQGQQPGVPQYQGGPYQPGPFNAPQPAAQKQQKDRIVNLAMCGVPLLIAFIGLFLPYFSADYGGGFTESVSWAQGEPDGPFIISLIFILLAIIPLVMQFFSKVNPKQMVSSSSLVTVAGVVVIGNVAINWNLEDADRLEAYGAEISRSIGFWILLIAGVALVGTGIYFTIWANKQAKLAALQAPNQPYPGQPYPGPQAPGPQGPGQPFGGPVPPQQQQQFGGPAQQQPGAPQQPYASPQSPQTPPPPAAPDDNPSQGSAI</sequence>
<dbReference type="EMBL" id="QETB01000001">
    <property type="protein sequence ID" value="PWF27229.1"/>
    <property type="molecule type" value="Genomic_DNA"/>
</dbReference>
<proteinExistence type="predicted"/>
<evidence type="ECO:0000256" key="2">
    <source>
        <dbReference type="SAM" id="Phobius"/>
    </source>
</evidence>
<evidence type="ECO:0000256" key="1">
    <source>
        <dbReference type="SAM" id="MobiDB-lite"/>
    </source>
</evidence>
<keyword evidence="4" id="KW-1185">Reference proteome</keyword>
<feature type="transmembrane region" description="Helical" evidence="2">
    <location>
        <begin position="89"/>
        <end position="110"/>
    </location>
</feature>
<accession>A0A2V1KCX2</accession>
<gene>
    <name evidence="3" type="ORF">DD236_02190</name>
</gene>
<keyword evidence="2" id="KW-1133">Transmembrane helix</keyword>
<keyword evidence="2" id="KW-0812">Transmembrane</keyword>
<dbReference type="AlphaFoldDB" id="A0A2V1KCX2"/>
<name>A0A2V1KCX2_9ACTO</name>
<feature type="transmembrane region" description="Helical" evidence="2">
    <location>
        <begin position="46"/>
        <end position="69"/>
    </location>
</feature>
<feature type="transmembrane region" description="Helical" evidence="2">
    <location>
        <begin position="160"/>
        <end position="182"/>
    </location>
</feature>
<feature type="region of interest" description="Disordered" evidence="1">
    <location>
        <begin position="197"/>
        <end position="270"/>
    </location>
</feature>
<feature type="region of interest" description="Disordered" evidence="1">
    <location>
        <begin position="1"/>
        <end position="37"/>
    </location>
</feature>
<reference evidence="4" key="1">
    <citation type="submission" date="2018-05" db="EMBL/GenBank/DDBJ databases">
        <authorList>
            <person name="Li Y."/>
        </authorList>
    </citation>
    <scope>NUCLEOTIDE SEQUENCE [LARGE SCALE GENOMIC DNA]</scope>
    <source>
        <strain evidence="4">sk1b4</strain>
    </source>
</reference>
<comment type="caution">
    <text evidence="3">The sequence shown here is derived from an EMBL/GenBank/DDBJ whole genome shotgun (WGS) entry which is preliminary data.</text>
</comment>